<evidence type="ECO:0000313" key="2">
    <source>
        <dbReference type="EMBL" id="AZZ51435.1"/>
    </source>
</evidence>
<dbReference type="RefSeq" id="WP_127886394.1">
    <property type="nucleotide sequence ID" value="NZ_CP028137.1"/>
</dbReference>
<keyword evidence="1" id="KW-0812">Transmembrane</keyword>
<dbReference type="EMBL" id="CP028137">
    <property type="protein sequence ID" value="AZZ51435.1"/>
    <property type="molecule type" value="Genomic_DNA"/>
</dbReference>
<proteinExistence type="predicted"/>
<dbReference type="KEGG" id="rfs:C1I64_04840"/>
<reference evidence="2 3" key="1">
    <citation type="submission" date="2018-03" db="EMBL/GenBank/DDBJ databases">
        <title>Bacteriophage NCPPB3778 and a type I-E CRISPR drive the evolution of the US Biological Select Agent, Rathayibacter toxicus.</title>
        <authorList>
            <person name="Davis E.W.II."/>
            <person name="Tabima J.F."/>
            <person name="Weisberg A.J."/>
            <person name="Dantas Lopes L."/>
            <person name="Wiseman M.S."/>
            <person name="Wiseman M.S."/>
            <person name="Pupko T."/>
            <person name="Belcher M.S."/>
            <person name="Sechler A.J."/>
            <person name="Tancos M.A."/>
            <person name="Schroeder B.K."/>
            <person name="Murray T.D."/>
            <person name="Luster D.G."/>
            <person name="Schneider W.L."/>
            <person name="Rogers E."/>
            <person name="Andreote F.D."/>
            <person name="Grunwald N.J."/>
            <person name="Putnam M.L."/>
            <person name="Chang J.H."/>
        </authorList>
    </citation>
    <scope>NUCLEOTIDE SEQUENCE [LARGE SCALE GENOMIC DNA]</scope>
    <source>
        <strain evidence="2 3">DSM 15932</strain>
    </source>
</reference>
<dbReference type="Proteomes" id="UP000285317">
    <property type="component" value="Chromosome"/>
</dbReference>
<feature type="transmembrane region" description="Helical" evidence="1">
    <location>
        <begin position="90"/>
        <end position="111"/>
    </location>
</feature>
<keyword evidence="1" id="KW-0472">Membrane</keyword>
<keyword evidence="1" id="KW-1133">Transmembrane helix</keyword>
<name>A0A3T0SYS2_9MICO</name>
<organism evidence="2 3">
    <name type="scientific">Rathayibacter festucae DSM 15932</name>
    <dbReference type="NCBI Taxonomy" id="1328866"/>
    <lineage>
        <taxon>Bacteria</taxon>
        <taxon>Bacillati</taxon>
        <taxon>Actinomycetota</taxon>
        <taxon>Actinomycetes</taxon>
        <taxon>Micrococcales</taxon>
        <taxon>Microbacteriaceae</taxon>
        <taxon>Rathayibacter</taxon>
    </lineage>
</organism>
<protein>
    <submittedName>
        <fullName evidence="2">Uncharacterized protein</fullName>
    </submittedName>
</protein>
<dbReference type="AlphaFoldDB" id="A0A3T0SYS2"/>
<evidence type="ECO:0000313" key="3">
    <source>
        <dbReference type="Proteomes" id="UP000285317"/>
    </source>
</evidence>
<sequence>MAAPTNSDIYQKLIEITTSQAVQQAQLDRVETQAIKTNGRVNKIEEWQTGLVAVAAFQKEHPSQGAQTINAPNATTVQVVPNKWFQSEKLVGAVVVILTVLAGVLAVTFGVNQ</sequence>
<gene>
    <name evidence="2" type="ORF">C1I64_04840</name>
</gene>
<evidence type="ECO:0000256" key="1">
    <source>
        <dbReference type="SAM" id="Phobius"/>
    </source>
</evidence>
<accession>A0A3T0SYS2</accession>